<reference evidence="5" key="1">
    <citation type="submission" date="2016-05" db="EMBL/GenBank/DDBJ databases">
        <title>Comparative genomics of biotechnologically important yeasts.</title>
        <authorList>
            <consortium name="DOE Joint Genome Institute"/>
            <person name="Riley R."/>
            <person name="Haridas S."/>
            <person name="Wolfe K.H."/>
            <person name="Lopes M.R."/>
            <person name="Hittinger C.T."/>
            <person name="Goker M."/>
            <person name="Salamov A."/>
            <person name="Wisecaver J."/>
            <person name="Long T.M."/>
            <person name="Aerts A.L."/>
            <person name="Barry K."/>
            <person name="Choi C."/>
            <person name="Clum A."/>
            <person name="Coughlan A.Y."/>
            <person name="Deshpande S."/>
            <person name="Douglass A.P."/>
            <person name="Hanson S.J."/>
            <person name="Klenk H.-P."/>
            <person name="Labutti K."/>
            <person name="Lapidus A."/>
            <person name="Lindquist E."/>
            <person name="Lipzen A."/>
            <person name="Meier-Kolthoff J.P."/>
            <person name="Ohm R.A."/>
            <person name="Otillar R.P."/>
            <person name="Pangilinan J."/>
            <person name="Peng Y."/>
            <person name="Rokas A."/>
            <person name="Rosa C.A."/>
            <person name="Scheuner C."/>
            <person name="Sibirny A.A."/>
            <person name="Slot J.C."/>
            <person name="Stielow J.B."/>
            <person name="Sun H."/>
            <person name="Kurtzman C.P."/>
            <person name="Blackwell M."/>
            <person name="Grigoriev I.V."/>
            <person name="Jeffries T.W."/>
        </authorList>
    </citation>
    <scope>NUCLEOTIDE SEQUENCE [LARGE SCALE GENOMIC DNA]</scope>
    <source>
        <strain evidence="5">DSM 1968</strain>
    </source>
</reference>
<feature type="domain" description="Rad60/SUMO-like" evidence="3">
    <location>
        <begin position="23"/>
        <end position="83"/>
    </location>
</feature>
<dbReference type="EMBL" id="KV454487">
    <property type="protein sequence ID" value="ODV59295.1"/>
    <property type="molecule type" value="Genomic_DNA"/>
</dbReference>
<dbReference type="Pfam" id="PF11976">
    <property type="entry name" value="Rad60-SLD"/>
    <property type="match status" value="1"/>
</dbReference>
<dbReference type="InterPro" id="IPR022617">
    <property type="entry name" value="Rad60/SUMO-like_dom"/>
</dbReference>
<evidence type="ECO:0000256" key="2">
    <source>
        <dbReference type="SAM" id="MobiDB-lite"/>
    </source>
</evidence>
<dbReference type="SUPFAM" id="SSF54236">
    <property type="entry name" value="Ubiquitin-like"/>
    <property type="match status" value="1"/>
</dbReference>
<organism evidence="4 5">
    <name type="scientific">Ascoidea rubescens DSM 1968</name>
    <dbReference type="NCBI Taxonomy" id="1344418"/>
    <lineage>
        <taxon>Eukaryota</taxon>
        <taxon>Fungi</taxon>
        <taxon>Dikarya</taxon>
        <taxon>Ascomycota</taxon>
        <taxon>Saccharomycotina</taxon>
        <taxon>Saccharomycetes</taxon>
        <taxon>Ascoideaceae</taxon>
        <taxon>Ascoidea</taxon>
    </lineage>
</organism>
<dbReference type="AlphaFoldDB" id="A0A1D2VCE5"/>
<dbReference type="Proteomes" id="UP000095038">
    <property type="component" value="Unassembled WGS sequence"/>
</dbReference>
<sequence length="859" mass="99958">MSSDTSIVIGCLLETSINDLAKDKPTFFKARLHFKLSSIIKSYSKFLKINQKFLTFYHNGKELNKNKTMSFYNFQNNTTLHVKLLDSLTSIKFIINTNEIDTINSTQLIREFSFYNNSLTKFSDIIHDFMSDISFQKVYQLNSSAYQFSHKSKDIFQVIERNQYDSSLRAFGLNENPTIYIKTEKNLILQLLASLNKIPLSKLYKTLDIPFDPHNLSQKKNTNNNSNDNNNKNHNKENTELINQKNKEIEKLSKERDKLNLKVDDLNLKLSLDEKTVSQNIEIAENFENFKSLLDSQIDEHNLNIDEKYVSALNYFNPGDSAKLDLLTLRKLKSILFYYQNILKTKSTEIERLSTDVEFYNKKLEFKEKKVTSLNESLKKLEKIKQESIKNDLSVKDYQKFLILLTEMIDKTLKSIKSSPKLLLIFNEYDFNSILSENTSKLSLQTRKNTQKIKSNDEQLEVCFTNLFIILDFYDKIVSDSTNKLIISNEANIQLENRLKTSISENNKLQTEIQTLTNFKKHSTEQQEKQKNELEELKSKLKNLSAKNIELGKENNNRKTELLNLQNVSSIKDSLLNNVLTKFDTKIPDDKSLMDKSLFQKIEKEIFEKINLQFEKVVDRYSSKLSLLEKENTSSKDKYDKLSKEYDSNLELYEQIMKQNESLNEKINILEKEKIERERLSSSNIVEDNKQDMERLKELSEWFHKGGILFDELNHNDTSTQQLSIPIKNSTSEPLEEPKSKRQKIGNGLNNSGNLLDTNSTMIEGNPTNPYLNITVKFVSRNDQAEIPTSTFKIRYKTKLVKLMKAFKTRIEKSVDYKAANISVKNLKFEINNVRNLDYNLSIDSFGLKDGCEILSMDS</sequence>
<evidence type="ECO:0000313" key="5">
    <source>
        <dbReference type="Proteomes" id="UP000095038"/>
    </source>
</evidence>
<feature type="region of interest" description="Disordered" evidence="2">
    <location>
        <begin position="721"/>
        <end position="759"/>
    </location>
</feature>
<gene>
    <name evidence="4" type="ORF">ASCRUDRAFT_9687</name>
</gene>
<keyword evidence="5" id="KW-1185">Reference proteome</keyword>
<dbReference type="RefSeq" id="XP_020045602.1">
    <property type="nucleotide sequence ID" value="XM_020195221.1"/>
</dbReference>
<feature type="compositionally biased region" description="Low complexity" evidence="2">
    <location>
        <begin position="214"/>
        <end position="232"/>
    </location>
</feature>
<dbReference type="InterPro" id="IPR029071">
    <property type="entry name" value="Ubiquitin-like_domsf"/>
</dbReference>
<feature type="coiled-coil region" evidence="1">
    <location>
        <begin position="492"/>
        <end position="554"/>
    </location>
</feature>
<name>A0A1D2VCE5_9ASCO</name>
<evidence type="ECO:0000259" key="3">
    <source>
        <dbReference type="Pfam" id="PF11976"/>
    </source>
</evidence>
<accession>A0A1D2VCE5</accession>
<dbReference type="Gene3D" id="3.10.20.90">
    <property type="entry name" value="Phosphatidylinositol 3-kinase Catalytic Subunit, Chain A, domain 1"/>
    <property type="match status" value="1"/>
</dbReference>
<keyword evidence="1" id="KW-0175">Coiled coil</keyword>
<feature type="compositionally biased region" description="Low complexity" evidence="2">
    <location>
        <begin position="746"/>
        <end position="759"/>
    </location>
</feature>
<feature type="coiled-coil region" evidence="1">
    <location>
        <begin position="625"/>
        <end position="680"/>
    </location>
</feature>
<feature type="coiled-coil region" evidence="1">
    <location>
        <begin position="343"/>
        <end position="391"/>
    </location>
</feature>
<dbReference type="InParanoid" id="A0A1D2VCE5"/>
<evidence type="ECO:0000256" key="1">
    <source>
        <dbReference type="SAM" id="Coils"/>
    </source>
</evidence>
<feature type="region of interest" description="Disordered" evidence="2">
    <location>
        <begin position="214"/>
        <end position="241"/>
    </location>
</feature>
<proteinExistence type="predicted"/>
<protein>
    <recommendedName>
        <fullName evidence="3">Rad60/SUMO-like domain-containing protein</fullName>
    </recommendedName>
</protein>
<dbReference type="GeneID" id="30968857"/>
<feature type="compositionally biased region" description="Polar residues" evidence="2">
    <location>
        <begin position="721"/>
        <end position="733"/>
    </location>
</feature>
<evidence type="ECO:0000313" key="4">
    <source>
        <dbReference type="EMBL" id="ODV59295.1"/>
    </source>
</evidence>